<dbReference type="Proteomes" id="UP000503447">
    <property type="component" value="Chromosome"/>
</dbReference>
<dbReference type="InterPro" id="IPR006015">
    <property type="entry name" value="Universal_stress_UspA"/>
</dbReference>
<dbReference type="PRINTS" id="PR01438">
    <property type="entry name" value="UNVRSLSTRESS"/>
</dbReference>
<feature type="domain" description="UspA" evidence="2">
    <location>
        <begin position="165"/>
        <end position="295"/>
    </location>
</feature>
<evidence type="ECO:0000313" key="4">
    <source>
        <dbReference type="Proteomes" id="UP000503447"/>
    </source>
</evidence>
<dbReference type="SUPFAM" id="SSF52402">
    <property type="entry name" value="Adenine nucleotide alpha hydrolases-like"/>
    <property type="match status" value="2"/>
</dbReference>
<dbReference type="KEGG" id="ftj:FTUN_2503"/>
<dbReference type="PANTHER" id="PTHR46268">
    <property type="entry name" value="STRESS RESPONSE PROTEIN NHAX"/>
    <property type="match status" value="1"/>
</dbReference>
<dbReference type="Pfam" id="PF00582">
    <property type="entry name" value="Usp"/>
    <property type="match status" value="2"/>
</dbReference>
<keyword evidence="4" id="KW-1185">Reference proteome</keyword>
<evidence type="ECO:0000259" key="2">
    <source>
        <dbReference type="Pfam" id="PF00582"/>
    </source>
</evidence>
<gene>
    <name evidence="3" type="ORF">FTUN_2503</name>
</gene>
<evidence type="ECO:0000313" key="3">
    <source>
        <dbReference type="EMBL" id="QJW94977.1"/>
    </source>
</evidence>
<comment type="similarity">
    <text evidence="1">Belongs to the universal stress protein A family.</text>
</comment>
<dbReference type="Gene3D" id="3.40.50.620">
    <property type="entry name" value="HUPs"/>
    <property type="match status" value="2"/>
</dbReference>
<dbReference type="InterPro" id="IPR006016">
    <property type="entry name" value="UspA"/>
</dbReference>
<proteinExistence type="inferred from homology"/>
<feature type="domain" description="UspA" evidence="2">
    <location>
        <begin position="1"/>
        <end position="150"/>
    </location>
</feature>
<sequence>MFRSILVPLDRSSFAEQALPWASAIARRAEARLDLAEVHALYCMDEPKAGWAPFDPVLDAECNRAEQLYLDATAKWVTAAAPLPVTVGVLAGSAALPETVADHILERARAGGADLIVMAAHGRGPLKRMAIGSVADELLRRSRVPVLLVRSGEPTLGFVPEPVLRTVLVPLDGSALAECVLEPALELARLMGAGCTLLRVVDSRVQPLDRPAERALAEEYLERIAAGGRKTGLVVRTAVRVARHAAEAIGDEARAQAGGLIALATHGRGGLPRQVLGSVAEQVVRNVRSPVLVFRPPGGDR</sequence>
<reference evidence="4" key="1">
    <citation type="submission" date="2020-05" db="EMBL/GenBank/DDBJ databases">
        <title>Frigoriglobus tundricola gen. nov., sp. nov., a psychrotolerant cellulolytic planctomycete of the family Gemmataceae with two divergent copies of 16S rRNA gene.</title>
        <authorList>
            <person name="Kulichevskaya I.S."/>
            <person name="Ivanova A.A."/>
            <person name="Naumoff D.G."/>
            <person name="Beletsky A.V."/>
            <person name="Rijpstra W.I.C."/>
            <person name="Sinninghe Damste J.S."/>
            <person name="Mardanov A.V."/>
            <person name="Ravin N.V."/>
            <person name="Dedysh S.N."/>
        </authorList>
    </citation>
    <scope>NUCLEOTIDE SEQUENCE [LARGE SCALE GENOMIC DNA]</scope>
    <source>
        <strain evidence="4">PL17</strain>
    </source>
</reference>
<dbReference type="InterPro" id="IPR014729">
    <property type="entry name" value="Rossmann-like_a/b/a_fold"/>
</dbReference>
<dbReference type="PANTHER" id="PTHR46268:SF6">
    <property type="entry name" value="UNIVERSAL STRESS PROTEIN UP12"/>
    <property type="match status" value="1"/>
</dbReference>
<name>A0A6M5YLR6_9BACT</name>
<protein>
    <recommendedName>
        <fullName evidence="2">UspA domain-containing protein</fullName>
    </recommendedName>
</protein>
<evidence type="ECO:0000256" key="1">
    <source>
        <dbReference type="ARBA" id="ARBA00008791"/>
    </source>
</evidence>
<dbReference type="CDD" id="cd00293">
    <property type="entry name" value="USP-like"/>
    <property type="match status" value="2"/>
</dbReference>
<dbReference type="RefSeq" id="WP_171470860.1">
    <property type="nucleotide sequence ID" value="NZ_CP053452.2"/>
</dbReference>
<accession>A0A6M5YLR6</accession>
<dbReference type="EMBL" id="CP053452">
    <property type="protein sequence ID" value="QJW94977.1"/>
    <property type="molecule type" value="Genomic_DNA"/>
</dbReference>
<dbReference type="AlphaFoldDB" id="A0A6M5YLR6"/>
<organism evidence="3 4">
    <name type="scientific">Frigoriglobus tundricola</name>
    <dbReference type="NCBI Taxonomy" id="2774151"/>
    <lineage>
        <taxon>Bacteria</taxon>
        <taxon>Pseudomonadati</taxon>
        <taxon>Planctomycetota</taxon>
        <taxon>Planctomycetia</taxon>
        <taxon>Gemmatales</taxon>
        <taxon>Gemmataceae</taxon>
        <taxon>Frigoriglobus</taxon>
    </lineage>
</organism>